<evidence type="ECO:0000313" key="1">
    <source>
        <dbReference type="EMBL" id="KAB2580506.1"/>
    </source>
</evidence>
<comment type="caution">
    <text evidence="1">The sequence shown here is derived from an EMBL/GenBank/DDBJ whole genome shotgun (WGS) entry which is preliminary data.</text>
</comment>
<dbReference type="Proteomes" id="UP000325902">
    <property type="component" value="Unassembled WGS sequence"/>
</dbReference>
<name>A0A5N5DRC5_9PEZI</name>
<evidence type="ECO:0000313" key="2">
    <source>
        <dbReference type="Proteomes" id="UP000325902"/>
    </source>
</evidence>
<sequence length="208" mass="23520">MDCTPPSRQIRAVYDDKTITVYQAYSPVIADAAVATQHLATSSAFKPRRMTWIKPSWCWMMYRSGYSFKDAGQRRVLALRVTHEGFIELLRRAVLTHGGEGEKVEKVEEVAGDVKVQWDPERSPRLERLGWRSIQVGISGDLVVEWANEWIVDIEDVTAKAVRLKEVLDQEPGVGDEELRRRGLIPEEKPYELPADVAAVLGMVDNNA</sequence>
<dbReference type="EMBL" id="VCHE01000003">
    <property type="protein sequence ID" value="KAB2580506.1"/>
    <property type="molecule type" value="Genomic_DNA"/>
</dbReference>
<proteinExistence type="predicted"/>
<dbReference type="PANTHER" id="PTHR38567">
    <property type="entry name" value="DUF4291 DOMAIN-CONTAINING PROTEIN"/>
    <property type="match status" value="1"/>
</dbReference>
<gene>
    <name evidence="1" type="ORF">DBV05_g930</name>
</gene>
<protein>
    <recommendedName>
        <fullName evidence="3">ATP-dependent RNA helicase DHX8</fullName>
    </recommendedName>
</protein>
<dbReference type="Pfam" id="PF14124">
    <property type="entry name" value="DUF4291"/>
    <property type="match status" value="1"/>
</dbReference>
<accession>A0A5N5DRC5</accession>
<evidence type="ECO:0008006" key="3">
    <source>
        <dbReference type="Google" id="ProtNLM"/>
    </source>
</evidence>
<dbReference type="InterPro" id="IPR025633">
    <property type="entry name" value="DUF4291"/>
</dbReference>
<dbReference type="OrthoDB" id="413653at2759"/>
<reference evidence="1 2" key="1">
    <citation type="journal article" date="2019" name="Sci. Rep.">
        <title>A multi-omics analysis of the grapevine pathogen Lasiodiplodia theobromae reveals that temperature affects the expression of virulence- and pathogenicity-related genes.</title>
        <authorList>
            <person name="Felix C."/>
            <person name="Meneses R."/>
            <person name="Goncalves M.F.M."/>
            <person name="Tilleman L."/>
            <person name="Duarte A.S."/>
            <person name="Jorrin-Novo J.V."/>
            <person name="Van de Peer Y."/>
            <person name="Deforce D."/>
            <person name="Van Nieuwerburgh F."/>
            <person name="Esteves A.C."/>
            <person name="Alves A."/>
        </authorList>
    </citation>
    <scope>NUCLEOTIDE SEQUENCE [LARGE SCALE GENOMIC DNA]</scope>
    <source>
        <strain evidence="1 2">LA-SOL3</strain>
    </source>
</reference>
<keyword evidence="2" id="KW-1185">Reference proteome</keyword>
<dbReference type="AlphaFoldDB" id="A0A5N5DRC5"/>
<organism evidence="1 2">
    <name type="scientific">Lasiodiplodia theobromae</name>
    <dbReference type="NCBI Taxonomy" id="45133"/>
    <lineage>
        <taxon>Eukaryota</taxon>
        <taxon>Fungi</taxon>
        <taxon>Dikarya</taxon>
        <taxon>Ascomycota</taxon>
        <taxon>Pezizomycotina</taxon>
        <taxon>Dothideomycetes</taxon>
        <taxon>Dothideomycetes incertae sedis</taxon>
        <taxon>Botryosphaeriales</taxon>
        <taxon>Botryosphaeriaceae</taxon>
        <taxon>Lasiodiplodia</taxon>
    </lineage>
</organism>
<dbReference type="PANTHER" id="PTHR38567:SF1">
    <property type="entry name" value="DUF4291 DOMAIN-CONTAINING PROTEIN"/>
    <property type="match status" value="1"/>
</dbReference>